<dbReference type="InterPro" id="IPR013149">
    <property type="entry name" value="ADH-like_C"/>
</dbReference>
<keyword evidence="4" id="KW-0862">Zinc</keyword>
<dbReference type="GO" id="GO:0046872">
    <property type="term" value="F:metal ion binding"/>
    <property type="evidence" value="ECO:0007669"/>
    <property type="project" value="UniProtKB-KW"/>
</dbReference>
<dbReference type="Gene3D" id="3.40.50.720">
    <property type="entry name" value="NAD(P)-binding Rossmann-like Domain"/>
    <property type="match status" value="1"/>
</dbReference>
<dbReference type="InterPro" id="IPR036291">
    <property type="entry name" value="NAD(P)-bd_dom_sf"/>
</dbReference>
<dbReference type="InterPro" id="IPR011032">
    <property type="entry name" value="GroES-like_sf"/>
</dbReference>
<gene>
    <name evidence="7" type="ORF">DFP72DRAFT_923951</name>
</gene>
<dbReference type="OrthoDB" id="3941538at2759"/>
<keyword evidence="3" id="KW-0479">Metal-binding</keyword>
<organism evidence="7 8">
    <name type="scientific">Ephemerocybe angulata</name>
    <dbReference type="NCBI Taxonomy" id="980116"/>
    <lineage>
        <taxon>Eukaryota</taxon>
        <taxon>Fungi</taxon>
        <taxon>Dikarya</taxon>
        <taxon>Basidiomycota</taxon>
        <taxon>Agaricomycotina</taxon>
        <taxon>Agaricomycetes</taxon>
        <taxon>Agaricomycetidae</taxon>
        <taxon>Agaricales</taxon>
        <taxon>Agaricineae</taxon>
        <taxon>Psathyrellaceae</taxon>
        <taxon>Ephemerocybe</taxon>
    </lineage>
</organism>
<evidence type="ECO:0000259" key="6">
    <source>
        <dbReference type="SMART" id="SM00829"/>
    </source>
</evidence>
<dbReference type="GO" id="GO:0034079">
    <property type="term" value="P:butanediol biosynthetic process"/>
    <property type="evidence" value="ECO:0007669"/>
    <property type="project" value="TreeGrafter"/>
</dbReference>
<evidence type="ECO:0000256" key="1">
    <source>
        <dbReference type="ARBA" id="ARBA00001947"/>
    </source>
</evidence>
<dbReference type="SUPFAM" id="SSF51735">
    <property type="entry name" value="NAD(P)-binding Rossmann-fold domains"/>
    <property type="match status" value="1"/>
</dbReference>
<evidence type="ECO:0000256" key="4">
    <source>
        <dbReference type="ARBA" id="ARBA00022833"/>
    </source>
</evidence>
<comment type="cofactor">
    <cofactor evidence="1">
        <name>Zn(2+)</name>
        <dbReference type="ChEBI" id="CHEBI:29105"/>
    </cofactor>
</comment>
<comment type="similarity">
    <text evidence="2">Belongs to the zinc-containing alcohol dehydrogenase family.</text>
</comment>
<reference evidence="7 8" key="1">
    <citation type="submission" date="2020-07" db="EMBL/GenBank/DDBJ databases">
        <title>Comparative genomics of pyrophilous fungi reveals a link between fire events and developmental genes.</title>
        <authorList>
            <consortium name="DOE Joint Genome Institute"/>
            <person name="Steindorff A.S."/>
            <person name="Carver A."/>
            <person name="Calhoun S."/>
            <person name="Stillman K."/>
            <person name="Liu H."/>
            <person name="Lipzen A."/>
            <person name="Pangilinan J."/>
            <person name="Labutti K."/>
            <person name="Bruns T.D."/>
            <person name="Grigoriev I.V."/>
        </authorList>
    </citation>
    <scope>NUCLEOTIDE SEQUENCE [LARGE SCALE GENOMIC DNA]</scope>
    <source>
        <strain evidence="7 8">CBS 144469</strain>
    </source>
</reference>
<evidence type="ECO:0000256" key="3">
    <source>
        <dbReference type="ARBA" id="ARBA00022723"/>
    </source>
</evidence>
<accession>A0A8H6LX63</accession>
<dbReference type="InterPro" id="IPR013154">
    <property type="entry name" value="ADH-like_N"/>
</dbReference>
<dbReference type="Proteomes" id="UP000521943">
    <property type="component" value="Unassembled WGS sequence"/>
</dbReference>
<dbReference type="AlphaFoldDB" id="A0A8H6LX63"/>
<name>A0A8H6LX63_9AGAR</name>
<dbReference type="PANTHER" id="PTHR43161:SF23">
    <property type="entry name" value="(R,R)-BUTANEDIOL DEHYDROGENASE-RELATED"/>
    <property type="match status" value="1"/>
</dbReference>
<protein>
    <submittedName>
        <fullName evidence="7">L-threonine 3-dehydrogenase</fullName>
    </submittedName>
</protein>
<dbReference type="SMART" id="SM00829">
    <property type="entry name" value="PKS_ER"/>
    <property type="match status" value="1"/>
</dbReference>
<dbReference type="InterPro" id="IPR020843">
    <property type="entry name" value="ER"/>
</dbReference>
<keyword evidence="5" id="KW-0560">Oxidoreductase</keyword>
<evidence type="ECO:0000313" key="8">
    <source>
        <dbReference type="Proteomes" id="UP000521943"/>
    </source>
</evidence>
<dbReference type="Gene3D" id="3.90.180.10">
    <property type="entry name" value="Medium-chain alcohol dehydrogenases, catalytic domain"/>
    <property type="match status" value="1"/>
</dbReference>
<keyword evidence="8" id="KW-1185">Reference proteome</keyword>
<comment type="caution">
    <text evidence="7">The sequence shown here is derived from an EMBL/GenBank/DDBJ whole genome shotgun (WGS) entry which is preliminary data.</text>
</comment>
<dbReference type="GO" id="GO:0000721">
    <property type="term" value="F:(R,R)-butanediol dehydrogenase activity"/>
    <property type="evidence" value="ECO:0007669"/>
    <property type="project" value="TreeGrafter"/>
</dbReference>
<dbReference type="Pfam" id="PF08240">
    <property type="entry name" value="ADH_N"/>
    <property type="match status" value="1"/>
</dbReference>
<sequence length="337" mass="35886">MKAARYYGPGDIRVEDIDEPVVGPISAADVHMYQTSRASLAPTATTPNRLTGETLPVTLGHQFSGVIEEVGPGVDIVKWECGQKVSVEPLFSCMRTETCEPCAEGHFNVCPKANFIGIGGQGGGLGEYVAVDAKQVHHLPDNVSLEAGAMLEPLAVAFHAVKRSGYMPGQTILISGAGPALCRSIDTSASVFVSEPVESRRCLAVRYGATEVIDPNSSQGIAQAKVYGETLGVGVDVAFETAGEQDSLDTSLICVRPHGMLVNIAVWQESPSLNLNLVNRREIKLTWQYPEALQALANGNFGDLEGLVTKKIGLEDIVSEGITSLLRGEEVQVLVQL</sequence>
<evidence type="ECO:0000256" key="2">
    <source>
        <dbReference type="ARBA" id="ARBA00008072"/>
    </source>
</evidence>
<evidence type="ECO:0000256" key="5">
    <source>
        <dbReference type="ARBA" id="ARBA00023002"/>
    </source>
</evidence>
<feature type="domain" description="Enoyl reductase (ER)" evidence="6">
    <location>
        <begin position="35"/>
        <end position="334"/>
    </location>
</feature>
<dbReference type="GO" id="GO:0005737">
    <property type="term" value="C:cytoplasm"/>
    <property type="evidence" value="ECO:0007669"/>
    <property type="project" value="TreeGrafter"/>
</dbReference>
<evidence type="ECO:0000313" key="7">
    <source>
        <dbReference type="EMBL" id="KAF6746015.1"/>
    </source>
</evidence>
<proteinExistence type="inferred from homology"/>
<dbReference type="Pfam" id="PF00107">
    <property type="entry name" value="ADH_zinc_N"/>
    <property type="match status" value="1"/>
</dbReference>
<dbReference type="EMBL" id="JACGCI010000097">
    <property type="protein sequence ID" value="KAF6746015.1"/>
    <property type="molecule type" value="Genomic_DNA"/>
</dbReference>
<dbReference type="SUPFAM" id="SSF50129">
    <property type="entry name" value="GroES-like"/>
    <property type="match status" value="1"/>
</dbReference>
<dbReference type="PANTHER" id="PTHR43161">
    <property type="entry name" value="SORBITOL DEHYDROGENASE"/>
    <property type="match status" value="1"/>
</dbReference>